<gene>
    <name evidence="1" type="ORF">DXB99_00455</name>
</gene>
<protein>
    <submittedName>
        <fullName evidence="1">Uncharacterized protein</fullName>
    </submittedName>
</protein>
<comment type="caution">
    <text evidence="1">The sequence shown here is derived from an EMBL/GenBank/DDBJ whole genome shotgun (WGS) entry which is preliminary data.</text>
</comment>
<accession>A0A3E4YKA8</accession>
<evidence type="ECO:0000313" key="2">
    <source>
        <dbReference type="Proteomes" id="UP000260758"/>
    </source>
</evidence>
<dbReference type="EMBL" id="QSTP01000001">
    <property type="protein sequence ID" value="RGM75033.1"/>
    <property type="molecule type" value="Genomic_DNA"/>
</dbReference>
<proteinExistence type="predicted"/>
<dbReference type="AlphaFoldDB" id="A0A3E4YKA8"/>
<organism evidence="1 2">
    <name type="scientific">Agathobacter rectalis</name>
    <dbReference type="NCBI Taxonomy" id="39491"/>
    <lineage>
        <taxon>Bacteria</taxon>
        <taxon>Bacillati</taxon>
        <taxon>Bacillota</taxon>
        <taxon>Clostridia</taxon>
        <taxon>Lachnospirales</taxon>
        <taxon>Lachnospiraceae</taxon>
        <taxon>Agathobacter</taxon>
    </lineage>
</organism>
<reference evidence="1 2" key="1">
    <citation type="submission" date="2018-08" db="EMBL/GenBank/DDBJ databases">
        <title>A genome reference for cultivated species of the human gut microbiota.</title>
        <authorList>
            <person name="Zou Y."/>
            <person name="Xue W."/>
            <person name="Luo G."/>
        </authorList>
    </citation>
    <scope>NUCLEOTIDE SEQUENCE [LARGE SCALE GENOMIC DNA]</scope>
    <source>
        <strain evidence="1 2">OM07-13</strain>
    </source>
</reference>
<sequence>MYMRVQDEEFKTMIYDLMNGHYDLDEFDCEESSVVENEFAEGRYCEKLYSEMLAAYGRICQRLHETSGEDRDVEIIINNLLDIGRYQSMKMFNYGAFFAKKENNQ</sequence>
<name>A0A3E4YKA8_9FIRM</name>
<dbReference type="Proteomes" id="UP000260758">
    <property type="component" value="Unassembled WGS sequence"/>
</dbReference>
<evidence type="ECO:0000313" key="1">
    <source>
        <dbReference type="EMBL" id="RGM75033.1"/>
    </source>
</evidence>